<protein>
    <submittedName>
        <fullName evidence="1">Uncharacterized protein</fullName>
    </submittedName>
</protein>
<proteinExistence type="predicted"/>
<gene>
    <name evidence="1" type="ORF">RR46_08707</name>
</gene>
<evidence type="ECO:0000313" key="2">
    <source>
        <dbReference type="Proteomes" id="UP000053268"/>
    </source>
</evidence>
<keyword evidence="2" id="KW-1185">Reference proteome</keyword>
<sequence length="75" mass="8769">MQSGGTARPLKYFICSKRFQARCEFFNSDDLAAGRALCRHETRRREGYLSRYRCCCWLHIPATTNRSRSTKTPPH</sequence>
<organism evidence="1 2">
    <name type="scientific">Papilio xuthus</name>
    <name type="common">Asian swallowtail butterfly</name>
    <dbReference type="NCBI Taxonomy" id="66420"/>
    <lineage>
        <taxon>Eukaryota</taxon>
        <taxon>Metazoa</taxon>
        <taxon>Ecdysozoa</taxon>
        <taxon>Arthropoda</taxon>
        <taxon>Hexapoda</taxon>
        <taxon>Insecta</taxon>
        <taxon>Pterygota</taxon>
        <taxon>Neoptera</taxon>
        <taxon>Endopterygota</taxon>
        <taxon>Lepidoptera</taxon>
        <taxon>Glossata</taxon>
        <taxon>Ditrysia</taxon>
        <taxon>Papilionoidea</taxon>
        <taxon>Papilionidae</taxon>
        <taxon>Papilioninae</taxon>
        <taxon>Papilio</taxon>
    </lineage>
</organism>
<name>A0A194Q9I9_PAPXU</name>
<accession>A0A194Q9I9</accession>
<evidence type="ECO:0000313" key="1">
    <source>
        <dbReference type="EMBL" id="KPJ01670.1"/>
    </source>
</evidence>
<dbReference type="AlphaFoldDB" id="A0A194Q9I9"/>
<dbReference type="Proteomes" id="UP000053268">
    <property type="component" value="Unassembled WGS sequence"/>
</dbReference>
<reference evidence="1 2" key="1">
    <citation type="journal article" date="2015" name="Nat. Commun.">
        <title>Outbred genome sequencing and CRISPR/Cas9 gene editing in butterflies.</title>
        <authorList>
            <person name="Li X."/>
            <person name="Fan D."/>
            <person name="Zhang W."/>
            <person name="Liu G."/>
            <person name="Zhang L."/>
            <person name="Zhao L."/>
            <person name="Fang X."/>
            <person name="Chen L."/>
            <person name="Dong Y."/>
            <person name="Chen Y."/>
            <person name="Ding Y."/>
            <person name="Zhao R."/>
            <person name="Feng M."/>
            <person name="Zhu Y."/>
            <person name="Feng Y."/>
            <person name="Jiang X."/>
            <person name="Zhu D."/>
            <person name="Xiang H."/>
            <person name="Feng X."/>
            <person name="Li S."/>
            <person name="Wang J."/>
            <person name="Zhang G."/>
            <person name="Kronforst M.R."/>
            <person name="Wang W."/>
        </authorList>
    </citation>
    <scope>NUCLEOTIDE SEQUENCE [LARGE SCALE GENOMIC DNA]</scope>
    <source>
        <strain evidence="1">Ya'a_city_454_Px</strain>
        <tissue evidence="1">Whole body</tissue>
    </source>
</reference>
<dbReference type="EMBL" id="KQ459324">
    <property type="protein sequence ID" value="KPJ01670.1"/>
    <property type="molecule type" value="Genomic_DNA"/>
</dbReference>